<dbReference type="STRING" id="4072.A0A2G2Z801"/>
<keyword evidence="13" id="KW-0406">Ion transport</keyword>
<evidence type="ECO:0000256" key="7">
    <source>
        <dbReference type="ARBA" id="ARBA00022741"/>
    </source>
</evidence>
<dbReference type="Gene3D" id="1.20.1110.10">
    <property type="entry name" value="Calcium-transporting ATPase, transmembrane domain"/>
    <property type="match status" value="1"/>
</dbReference>
<evidence type="ECO:0000256" key="13">
    <source>
        <dbReference type="ARBA" id="ARBA00023065"/>
    </source>
</evidence>
<keyword evidence="11" id="KW-1278">Translocase</keyword>
<name>A0A2G2Z801_CAPAN</name>
<evidence type="ECO:0000256" key="1">
    <source>
        <dbReference type="ARBA" id="ARBA00004141"/>
    </source>
</evidence>
<proteinExistence type="predicted"/>
<dbReference type="SUPFAM" id="SSF81665">
    <property type="entry name" value="Calcium ATPase, transmembrane domain M"/>
    <property type="match status" value="1"/>
</dbReference>
<keyword evidence="7" id="KW-0547">Nucleotide-binding</keyword>
<comment type="catalytic activity">
    <reaction evidence="15">
        <text>Ca(2+)(in) + ATP + H2O = Ca(2+)(out) + ADP + phosphate + H(+)</text>
        <dbReference type="Rhea" id="RHEA:18105"/>
        <dbReference type="ChEBI" id="CHEBI:15377"/>
        <dbReference type="ChEBI" id="CHEBI:15378"/>
        <dbReference type="ChEBI" id="CHEBI:29108"/>
        <dbReference type="ChEBI" id="CHEBI:30616"/>
        <dbReference type="ChEBI" id="CHEBI:43474"/>
        <dbReference type="ChEBI" id="CHEBI:456216"/>
        <dbReference type="EC" id="7.2.2.10"/>
    </reaction>
</comment>
<dbReference type="Gramene" id="PHT78132">
    <property type="protein sequence ID" value="PHT78132"/>
    <property type="gene ID" value="T459_16184"/>
</dbReference>
<keyword evidence="14 17" id="KW-0472">Membrane</keyword>
<evidence type="ECO:0000256" key="12">
    <source>
        <dbReference type="ARBA" id="ARBA00022989"/>
    </source>
</evidence>
<dbReference type="PANTHER" id="PTHR24093:SF434">
    <property type="entry name" value="CALCIUM-TRANSPORTING ATPASE 13, PLASMA MEMBRANE-TYPE-RELATED"/>
    <property type="match status" value="1"/>
</dbReference>
<evidence type="ECO:0000256" key="8">
    <source>
        <dbReference type="ARBA" id="ARBA00022837"/>
    </source>
</evidence>
<evidence type="ECO:0000259" key="18">
    <source>
        <dbReference type="Pfam" id="PF00689"/>
    </source>
</evidence>
<dbReference type="FunFam" id="1.20.1110.10:FF:000039">
    <property type="entry name" value="Calcium-transporting ATPase"/>
    <property type="match status" value="1"/>
</dbReference>
<evidence type="ECO:0000256" key="14">
    <source>
        <dbReference type="ARBA" id="ARBA00023136"/>
    </source>
</evidence>
<feature type="transmembrane region" description="Helical" evidence="17">
    <location>
        <begin position="76"/>
        <end position="96"/>
    </location>
</feature>
<feature type="transmembrane region" description="Helical" evidence="17">
    <location>
        <begin position="189"/>
        <end position="207"/>
    </location>
</feature>
<dbReference type="InterPro" id="IPR006068">
    <property type="entry name" value="ATPase_P-typ_cation-transptr_C"/>
</dbReference>
<accession>A0A2G2Z801</accession>
<evidence type="ECO:0000313" key="19">
    <source>
        <dbReference type="EMBL" id="PHT78132.1"/>
    </source>
</evidence>
<dbReference type="Proteomes" id="UP000222542">
    <property type="component" value="Unassembled WGS sequence"/>
</dbReference>
<keyword evidence="8" id="KW-0106">Calcium</keyword>
<feature type="domain" description="Cation-transporting P-type ATPase C-terminal" evidence="18">
    <location>
        <begin position="72"/>
        <end position="241"/>
    </location>
</feature>
<evidence type="ECO:0000313" key="20">
    <source>
        <dbReference type="Proteomes" id="UP000222542"/>
    </source>
</evidence>
<evidence type="ECO:0000256" key="5">
    <source>
        <dbReference type="ARBA" id="ARBA00022692"/>
    </source>
</evidence>
<dbReference type="GO" id="GO:0005524">
    <property type="term" value="F:ATP binding"/>
    <property type="evidence" value="ECO:0007669"/>
    <property type="project" value="UniProtKB-KW"/>
</dbReference>
<evidence type="ECO:0000256" key="6">
    <source>
        <dbReference type="ARBA" id="ARBA00022723"/>
    </source>
</evidence>
<keyword evidence="5 17" id="KW-0812">Transmembrane</keyword>
<reference evidence="19 20" key="1">
    <citation type="journal article" date="2014" name="Nat. Genet.">
        <title>Genome sequence of the hot pepper provides insights into the evolution of pungency in Capsicum species.</title>
        <authorList>
            <person name="Kim S."/>
            <person name="Park M."/>
            <person name="Yeom S.I."/>
            <person name="Kim Y.M."/>
            <person name="Lee J.M."/>
            <person name="Lee H.A."/>
            <person name="Seo E."/>
            <person name="Choi J."/>
            <person name="Cheong K."/>
            <person name="Kim K.T."/>
            <person name="Jung K."/>
            <person name="Lee G.W."/>
            <person name="Oh S.K."/>
            <person name="Bae C."/>
            <person name="Kim S.B."/>
            <person name="Lee H.Y."/>
            <person name="Kim S.Y."/>
            <person name="Kim M.S."/>
            <person name="Kang B.C."/>
            <person name="Jo Y.D."/>
            <person name="Yang H.B."/>
            <person name="Jeong H.J."/>
            <person name="Kang W.H."/>
            <person name="Kwon J.K."/>
            <person name="Shin C."/>
            <person name="Lim J.Y."/>
            <person name="Park J.H."/>
            <person name="Huh J.H."/>
            <person name="Kim J.S."/>
            <person name="Kim B.D."/>
            <person name="Cohen O."/>
            <person name="Paran I."/>
            <person name="Suh M.C."/>
            <person name="Lee S.B."/>
            <person name="Kim Y.K."/>
            <person name="Shin Y."/>
            <person name="Noh S.J."/>
            <person name="Park J."/>
            <person name="Seo Y.S."/>
            <person name="Kwon S.Y."/>
            <person name="Kim H.A."/>
            <person name="Park J.M."/>
            <person name="Kim H.J."/>
            <person name="Choi S.B."/>
            <person name="Bosland P.W."/>
            <person name="Reeves G."/>
            <person name="Jo S.H."/>
            <person name="Lee B.W."/>
            <person name="Cho H.T."/>
            <person name="Choi H.S."/>
            <person name="Lee M.S."/>
            <person name="Yu Y."/>
            <person name="Do Choi Y."/>
            <person name="Park B.S."/>
            <person name="van Deynze A."/>
            <person name="Ashrafi H."/>
            <person name="Hill T."/>
            <person name="Kim W.T."/>
            <person name="Pai H.S."/>
            <person name="Ahn H.K."/>
            <person name="Yeam I."/>
            <person name="Giovannoni J.J."/>
            <person name="Rose J.K."/>
            <person name="Sorensen I."/>
            <person name="Lee S.J."/>
            <person name="Kim R.W."/>
            <person name="Choi I.Y."/>
            <person name="Choi B.S."/>
            <person name="Lim J.S."/>
            <person name="Lee Y.H."/>
            <person name="Choi D."/>
        </authorList>
    </citation>
    <scope>NUCLEOTIDE SEQUENCE [LARGE SCALE GENOMIC DNA]</scope>
    <source>
        <strain evidence="20">cv. CM334</strain>
    </source>
</reference>
<keyword evidence="3" id="KW-0813">Transport</keyword>
<evidence type="ECO:0000256" key="16">
    <source>
        <dbReference type="SAM" id="MobiDB-lite"/>
    </source>
</evidence>
<dbReference type="PANTHER" id="PTHR24093">
    <property type="entry name" value="CATION TRANSPORTING ATPASE"/>
    <property type="match status" value="1"/>
</dbReference>
<dbReference type="GO" id="GO:0016020">
    <property type="term" value="C:membrane"/>
    <property type="evidence" value="ECO:0007669"/>
    <property type="project" value="UniProtKB-SubCell"/>
</dbReference>
<comment type="caution">
    <text evidence="19">The sequence shown here is derived from an EMBL/GenBank/DDBJ whole genome shotgun (WGS) entry which is preliminary data.</text>
</comment>
<evidence type="ECO:0000256" key="15">
    <source>
        <dbReference type="ARBA" id="ARBA00048694"/>
    </source>
</evidence>
<keyword evidence="10" id="KW-0460">Magnesium</keyword>
<evidence type="ECO:0000256" key="9">
    <source>
        <dbReference type="ARBA" id="ARBA00022840"/>
    </source>
</evidence>
<evidence type="ECO:0000256" key="11">
    <source>
        <dbReference type="ARBA" id="ARBA00022967"/>
    </source>
</evidence>
<sequence length="369" mass="41536">MVVDLHWSFTDHHFRRSSGSEEEKEGKSMQWWWSELRRCVYNNIQKFIQFQLTVNVAALVINFVATVSAGEVPLTAVQLLWVNLIMDTLGALALATEKPTEELMKKKPVGRTAPLITNVMWRNLMAQALYQIAVLLTLQFKGESIFAVNKRVNDTLIFNTFVLCQVFNEFNARNLEKKNVFEGIHKNKLFMAIIGITLVLQVVMVEFLKKFANTERLNWGQWGICIGFAAASWPIGWLVKCISVPDRPIFSYLRSDELPSFSLGLTQDEEINLISTNFQSKRGVSKVEVGDELRWYLEVPERMMLHCLRLVSLQSTVALSGSSALTPPPVSSPPMMMDWGLLEPPVSKRSGSSPPTAPARETSGLGVVS</sequence>
<keyword evidence="20" id="KW-1185">Reference proteome</keyword>
<dbReference type="InterPro" id="IPR023298">
    <property type="entry name" value="ATPase_P-typ_TM_dom_sf"/>
</dbReference>
<gene>
    <name evidence="19" type="ORF">T459_16184</name>
</gene>
<dbReference type="Pfam" id="PF00689">
    <property type="entry name" value="Cation_ATPase_C"/>
    <property type="match status" value="1"/>
</dbReference>
<feature type="transmembrane region" description="Helical" evidence="17">
    <location>
        <begin position="47"/>
        <end position="70"/>
    </location>
</feature>
<dbReference type="EMBL" id="AYRZ02000006">
    <property type="protein sequence ID" value="PHT78132.1"/>
    <property type="molecule type" value="Genomic_DNA"/>
</dbReference>
<keyword evidence="6" id="KW-0479">Metal-binding</keyword>
<protein>
    <recommendedName>
        <fullName evidence="2">P-type Ca(2+) transporter</fullName>
        <ecNumber evidence="2">7.2.2.10</ecNumber>
    </recommendedName>
</protein>
<dbReference type="GO" id="GO:0046872">
    <property type="term" value="F:metal ion binding"/>
    <property type="evidence" value="ECO:0007669"/>
    <property type="project" value="UniProtKB-KW"/>
</dbReference>
<organism evidence="19 20">
    <name type="scientific">Capsicum annuum</name>
    <name type="common">Capsicum pepper</name>
    <dbReference type="NCBI Taxonomy" id="4072"/>
    <lineage>
        <taxon>Eukaryota</taxon>
        <taxon>Viridiplantae</taxon>
        <taxon>Streptophyta</taxon>
        <taxon>Embryophyta</taxon>
        <taxon>Tracheophyta</taxon>
        <taxon>Spermatophyta</taxon>
        <taxon>Magnoliopsida</taxon>
        <taxon>eudicotyledons</taxon>
        <taxon>Gunneridae</taxon>
        <taxon>Pentapetalae</taxon>
        <taxon>asterids</taxon>
        <taxon>lamiids</taxon>
        <taxon>Solanales</taxon>
        <taxon>Solanaceae</taxon>
        <taxon>Solanoideae</taxon>
        <taxon>Capsiceae</taxon>
        <taxon>Capsicum</taxon>
    </lineage>
</organism>
<reference evidence="19 20" key="2">
    <citation type="journal article" date="2017" name="Genome Biol.">
        <title>New reference genome sequences of hot pepper reveal the massive evolution of plant disease-resistance genes by retroduplication.</title>
        <authorList>
            <person name="Kim S."/>
            <person name="Park J."/>
            <person name="Yeom S.I."/>
            <person name="Kim Y.M."/>
            <person name="Seo E."/>
            <person name="Kim K.T."/>
            <person name="Kim M.S."/>
            <person name="Lee J.M."/>
            <person name="Cheong K."/>
            <person name="Shin H.S."/>
            <person name="Kim S.B."/>
            <person name="Han K."/>
            <person name="Lee J."/>
            <person name="Park M."/>
            <person name="Lee H.A."/>
            <person name="Lee H.Y."/>
            <person name="Lee Y."/>
            <person name="Oh S."/>
            <person name="Lee J.H."/>
            <person name="Choi E."/>
            <person name="Choi E."/>
            <person name="Lee S.E."/>
            <person name="Jeon J."/>
            <person name="Kim H."/>
            <person name="Choi G."/>
            <person name="Song H."/>
            <person name="Lee J."/>
            <person name="Lee S.C."/>
            <person name="Kwon J.K."/>
            <person name="Lee H.Y."/>
            <person name="Koo N."/>
            <person name="Hong Y."/>
            <person name="Kim R.W."/>
            <person name="Kang W.H."/>
            <person name="Huh J.H."/>
            <person name="Kang B.C."/>
            <person name="Yang T.J."/>
            <person name="Lee Y.H."/>
            <person name="Bennetzen J.L."/>
            <person name="Choi D."/>
        </authorList>
    </citation>
    <scope>NUCLEOTIDE SEQUENCE [LARGE SCALE GENOMIC DNA]</scope>
    <source>
        <strain evidence="20">cv. CM334</strain>
    </source>
</reference>
<evidence type="ECO:0000256" key="4">
    <source>
        <dbReference type="ARBA" id="ARBA00022568"/>
    </source>
</evidence>
<keyword evidence="9" id="KW-0067">ATP-binding</keyword>
<keyword evidence="4" id="KW-0109">Calcium transport</keyword>
<dbReference type="AlphaFoldDB" id="A0A2G2Z801"/>
<evidence type="ECO:0000256" key="3">
    <source>
        <dbReference type="ARBA" id="ARBA00022448"/>
    </source>
</evidence>
<comment type="subcellular location">
    <subcellularLocation>
        <location evidence="1">Membrane</location>
        <topology evidence="1">Multi-pass membrane protein</topology>
    </subcellularLocation>
</comment>
<feature type="transmembrane region" description="Helical" evidence="17">
    <location>
        <begin position="219"/>
        <end position="239"/>
    </location>
</feature>
<evidence type="ECO:0000256" key="2">
    <source>
        <dbReference type="ARBA" id="ARBA00012790"/>
    </source>
</evidence>
<evidence type="ECO:0000256" key="17">
    <source>
        <dbReference type="SAM" id="Phobius"/>
    </source>
</evidence>
<evidence type="ECO:0000256" key="10">
    <source>
        <dbReference type="ARBA" id="ARBA00022842"/>
    </source>
</evidence>
<feature type="region of interest" description="Disordered" evidence="16">
    <location>
        <begin position="341"/>
        <end position="369"/>
    </location>
</feature>
<dbReference type="GO" id="GO:0005388">
    <property type="term" value="F:P-type calcium transporter activity"/>
    <property type="evidence" value="ECO:0007669"/>
    <property type="project" value="UniProtKB-EC"/>
</dbReference>
<keyword evidence="12 17" id="KW-1133">Transmembrane helix</keyword>
<dbReference type="EC" id="7.2.2.10" evidence="2"/>